<dbReference type="Proteomes" id="UP000030661">
    <property type="component" value="Unassembled WGS sequence"/>
</dbReference>
<dbReference type="InterPro" id="IPR001173">
    <property type="entry name" value="Glyco_trans_2-like"/>
</dbReference>
<gene>
    <name evidence="5" type="ORF">U27_00150</name>
</gene>
<dbReference type="PANTHER" id="PTHR43179:SF12">
    <property type="entry name" value="GALACTOFURANOSYLTRANSFERASE GLFT2"/>
    <property type="match status" value="1"/>
</dbReference>
<name>A0A081C6Q4_VECG1</name>
<sequence length="333" mass="38582">MISIVLINWNGNRFLSDCLEAIATQSYQPTEILVVDNASTDGSQELLLREQRHYHYQLVCNECNLGYCGGANLGIRQTHGKYILLLNPDVILDVTFLEQLFAIAEQNPNFGILTGKLLRFDRHTLDSTGQFLRKNFSPLERGYGEPDRGQYEQPGFVFSSCGAAAWYRRAMLEDLQLNGEYFDESYFAFYEDLDVGWRAQLLGWNAYYVPTAKAYHYRGGGLSEQQRKKHWFESLPFLPSVSFIEKPAFIQRHILMNRYLTLLKNAAWQEILPGLPAICSYELLAWGYALCVRPTLLSTLRDMLRIFPKLRLKRKEIQRRRVVAPAHIRKYMC</sequence>
<dbReference type="HOGENOM" id="CLU_023845_4_0_0"/>
<dbReference type="GO" id="GO:0016757">
    <property type="term" value="F:glycosyltransferase activity"/>
    <property type="evidence" value="ECO:0007669"/>
    <property type="project" value="UniProtKB-KW"/>
</dbReference>
<dbReference type="AlphaFoldDB" id="A0A081C6Q4"/>
<protein>
    <submittedName>
        <fullName evidence="5">Glycosyl transferase</fullName>
    </submittedName>
</protein>
<proteinExistence type="inferred from homology"/>
<evidence type="ECO:0000313" key="6">
    <source>
        <dbReference type="Proteomes" id="UP000030661"/>
    </source>
</evidence>
<evidence type="ECO:0000256" key="2">
    <source>
        <dbReference type="ARBA" id="ARBA00022676"/>
    </source>
</evidence>
<dbReference type="SUPFAM" id="SSF53448">
    <property type="entry name" value="Nucleotide-diphospho-sugar transferases"/>
    <property type="match status" value="1"/>
</dbReference>
<evidence type="ECO:0000313" key="5">
    <source>
        <dbReference type="EMBL" id="GAK60259.1"/>
    </source>
</evidence>
<dbReference type="PANTHER" id="PTHR43179">
    <property type="entry name" value="RHAMNOSYLTRANSFERASE WBBL"/>
    <property type="match status" value="1"/>
</dbReference>
<organism evidence="5 6">
    <name type="scientific">Vecturithrix granuli</name>
    <dbReference type="NCBI Taxonomy" id="1499967"/>
    <lineage>
        <taxon>Bacteria</taxon>
        <taxon>Candidatus Moduliflexota</taxon>
        <taxon>Candidatus Vecturitrichia</taxon>
        <taxon>Candidatus Vecturitrichales</taxon>
        <taxon>Candidatus Vecturitrichaceae</taxon>
        <taxon>Candidatus Vecturithrix</taxon>
    </lineage>
</organism>
<comment type="similarity">
    <text evidence="1">Belongs to the glycosyltransferase 2 family.</text>
</comment>
<evidence type="ECO:0000256" key="3">
    <source>
        <dbReference type="ARBA" id="ARBA00022679"/>
    </source>
</evidence>
<keyword evidence="3 5" id="KW-0808">Transferase</keyword>
<evidence type="ECO:0000256" key="1">
    <source>
        <dbReference type="ARBA" id="ARBA00006739"/>
    </source>
</evidence>
<reference evidence="5 6" key="1">
    <citation type="journal article" date="2015" name="PeerJ">
        <title>First genomic representation of candidate bacterial phylum KSB3 points to enhanced environmental sensing as a trigger of wastewater bulking.</title>
        <authorList>
            <person name="Sekiguchi Y."/>
            <person name="Ohashi A."/>
            <person name="Parks D.H."/>
            <person name="Yamauchi T."/>
            <person name="Tyson G.W."/>
            <person name="Hugenholtz P."/>
        </authorList>
    </citation>
    <scope>NUCLEOTIDE SEQUENCE [LARGE SCALE GENOMIC DNA]</scope>
</reference>
<dbReference type="STRING" id="1499967.U27_00150"/>
<dbReference type="EMBL" id="DF820472">
    <property type="protein sequence ID" value="GAK60259.1"/>
    <property type="molecule type" value="Genomic_DNA"/>
</dbReference>
<dbReference type="InterPro" id="IPR029044">
    <property type="entry name" value="Nucleotide-diphossugar_trans"/>
</dbReference>
<dbReference type="Pfam" id="PF00535">
    <property type="entry name" value="Glycos_transf_2"/>
    <property type="match status" value="1"/>
</dbReference>
<dbReference type="eggNOG" id="COG1216">
    <property type="taxonomic scope" value="Bacteria"/>
</dbReference>
<dbReference type="Gene3D" id="3.90.550.10">
    <property type="entry name" value="Spore Coat Polysaccharide Biosynthesis Protein SpsA, Chain A"/>
    <property type="match status" value="1"/>
</dbReference>
<feature type="domain" description="Glycosyltransferase 2-like" evidence="4">
    <location>
        <begin position="3"/>
        <end position="175"/>
    </location>
</feature>
<keyword evidence="2" id="KW-0328">Glycosyltransferase</keyword>
<keyword evidence="6" id="KW-1185">Reference proteome</keyword>
<dbReference type="CDD" id="cd04186">
    <property type="entry name" value="GT_2_like_c"/>
    <property type="match status" value="1"/>
</dbReference>
<evidence type="ECO:0000259" key="4">
    <source>
        <dbReference type="Pfam" id="PF00535"/>
    </source>
</evidence>
<accession>A0A081C6Q4</accession>